<feature type="transmembrane region" description="Helical" evidence="1">
    <location>
        <begin position="136"/>
        <end position="153"/>
    </location>
</feature>
<feature type="transmembrane region" description="Helical" evidence="1">
    <location>
        <begin position="80"/>
        <end position="99"/>
    </location>
</feature>
<reference evidence="2 3" key="1">
    <citation type="submission" date="2020-06" db="EMBL/GenBank/DDBJ databases">
        <title>Transcriptomic and genomic resources for Thalictrum thalictroides and T. hernandezii: Facilitating candidate gene discovery in an emerging model plant lineage.</title>
        <authorList>
            <person name="Arias T."/>
            <person name="Riano-Pachon D.M."/>
            <person name="Di Stilio V.S."/>
        </authorList>
    </citation>
    <scope>NUCLEOTIDE SEQUENCE [LARGE SCALE GENOMIC DNA]</scope>
    <source>
        <strain evidence="3">cv. WT478/WT964</strain>
        <tissue evidence="2">Leaves</tissue>
    </source>
</reference>
<feature type="transmembrane region" description="Helical" evidence="1">
    <location>
        <begin position="46"/>
        <end position="68"/>
    </location>
</feature>
<dbReference type="AlphaFoldDB" id="A0A7J6VIX1"/>
<evidence type="ECO:0000313" key="2">
    <source>
        <dbReference type="EMBL" id="KAF5184130.1"/>
    </source>
</evidence>
<organism evidence="2 3">
    <name type="scientific">Thalictrum thalictroides</name>
    <name type="common">Rue-anemone</name>
    <name type="synonym">Anemone thalictroides</name>
    <dbReference type="NCBI Taxonomy" id="46969"/>
    <lineage>
        <taxon>Eukaryota</taxon>
        <taxon>Viridiplantae</taxon>
        <taxon>Streptophyta</taxon>
        <taxon>Embryophyta</taxon>
        <taxon>Tracheophyta</taxon>
        <taxon>Spermatophyta</taxon>
        <taxon>Magnoliopsida</taxon>
        <taxon>Ranunculales</taxon>
        <taxon>Ranunculaceae</taxon>
        <taxon>Thalictroideae</taxon>
        <taxon>Thalictrum</taxon>
    </lineage>
</organism>
<keyword evidence="1" id="KW-0812">Transmembrane</keyword>
<sequence>MAISAVAYFFTLGFYGLLLGTTPLLFLSACFGHLNPKEFYANTGVLMLAIIGDVSFILFTNILLFVSYDKLSQYLTRNNVLRFKVLATICMDSVLSFILQGEGGDLDKVKMATICISLYAICSIKLVCGSVDRTRICHLFFAVFIFITIQHALNKNLNRFLSCGIVALAAGIVEVTPSLLEPWNAAVVLTPEMAARAHEVTFGNIRRAIPLLGY</sequence>
<keyword evidence="1" id="KW-1133">Transmembrane helix</keyword>
<dbReference type="EMBL" id="JABWDY010032518">
    <property type="protein sequence ID" value="KAF5184130.1"/>
    <property type="molecule type" value="Genomic_DNA"/>
</dbReference>
<feature type="transmembrane region" description="Helical" evidence="1">
    <location>
        <begin position="111"/>
        <end position="129"/>
    </location>
</feature>
<protein>
    <submittedName>
        <fullName evidence="2">Uncharacterized protein</fullName>
    </submittedName>
</protein>
<dbReference type="Proteomes" id="UP000554482">
    <property type="component" value="Unassembled WGS sequence"/>
</dbReference>
<proteinExistence type="predicted"/>
<keyword evidence="1" id="KW-0472">Membrane</keyword>
<evidence type="ECO:0000313" key="3">
    <source>
        <dbReference type="Proteomes" id="UP000554482"/>
    </source>
</evidence>
<keyword evidence="3" id="KW-1185">Reference proteome</keyword>
<comment type="caution">
    <text evidence="2">The sequence shown here is derived from an EMBL/GenBank/DDBJ whole genome shotgun (WGS) entry which is preliminary data.</text>
</comment>
<feature type="transmembrane region" description="Helical" evidence="1">
    <location>
        <begin position="12"/>
        <end position="34"/>
    </location>
</feature>
<accession>A0A7J6VIX1</accession>
<name>A0A7J6VIX1_THATH</name>
<gene>
    <name evidence="2" type="ORF">FRX31_026283</name>
</gene>
<evidence type="ECO:0000256" key="1">
    <source>
        <dbReference type="SAM" id="Phobius"/>
    </source>
</evidence>